<evidence type="ECO:0000313" key="3">
    <source>
        <dbReference type="Proteomes" id="UP001585018"/>
    </source>
</evidence>
<feature type="compositionally biased region" description="Basic and acidic residues" evidence="1">
    <location>
        <begin position="1"/>
        <end position="12"/>
    </location>
</feature>
<protein>
    <submittedName>
        <fullName evidence="2">Uncharacterized protein</fullName>
    </submittedName>
</protein>
<feature type="region of interest" description="Disordered" evidence="1">
    <location>
        <begin position="1"/>
        <end position="22"/>
    </location>
</feature>
<evidence type="ECO:0000256" key="1">
    <source>
        <dbReference type="SAM" id="MobiDB-lite"/>
    </source>
</evidence>
<dbReference type="Proteomes" id="UP001585018">
    <property type="component" value="Unassembled WGS sequence"/>
</dbReference>
<organism evidence="2 3">
    <name type="scientific">Streptomyces parvulus</name>
    <dbReference type="NCBI Taxonomy" id="146923"/>
    <lineage>
        <taxon>Bacteria</taxon>
        <taxon>Bacillati</taxon>
        <taxon>Actinomycetota</taxon>
        <taxon>Actinomycetes</taxon>
        <taxon>Kitasatosporales</taxon>
        <taxon>Streptomycetaceae</taxon>
        <taxon>Streptomyces</taxon>
    </lineage>
</organism>
<name>A0ABV5DFP7_9ACTN</name>
<dbReference type="EMBL" id="JAYMRR010000011">
    <property type="protein sequence ID" value="MFB8751349.1"/>
    <property type="molecule type" value="Genomic_DNA"/>
</dbReference>
<comment type="caution">
    <text evidence="2">The sequence shown here is derived from an EMBL/GenBank/DDBJ whole genome shotgun (WGS) entry which is preliminary data.</text>
</comment>
<evidence type="ECO:0000313" key="2">
    <source>
        <dbReference type="EMBL" id="MFB8751349.1"/>
    </source>
</evidence>
<dbReference type="RefSeq" id="WP_230070905.1">
    <property type="nucleotide sequence ID" value="NZ_JAJJMU010000010.1"/>
</dbReference>
<sequence length="354" mass="38257">MHATARAEEPRRTPSASAPRLERSPRHGMLHLQNAAGNAAVASVVARSGLPVQRAKDEAAGKAPAAAEADYAPFTFKNFQFVNLNHAGEKYRDKAVRLLALLDKHASIQKYVGGRPCRITLQMRGMENPTPADISDKGATVEINLASYYFEKYDMGYIAGMLSHEFGIHPMAAGVAGIGDEEEAFTGFPMLVPGLEGKNPPRTMSTEGAKEKEHIFGASPDRKRHQAYRDVALEMATALYEQVKEQEEGATEKDVTDLLDCFLMDVATIAVGNDDRKAAGKEPSNVATVYNRYKTLVRDGLAENSPIKPLFPANKGVLGVLGDFATLAYRITNGNKGDSIQQPAEPKVPASTSA</sequence>
<proteinExistence type="predicted"/>
<accession>A0ABV5DFP7</accession>
<gene>
    <name evidence="2" type="ORF">VSS30_21340</name>
</gene>
<reference evidence="2 3" key="1">
    <citation type="submission" date="2024-01" db="EMBL/GenBank/DDBJ databases">
        <title>Genome mining of biosynthetic gene clusters to explore secondary metabolites of Streptomyces sp.</title>
        <authorList>
            <person name="Baig A."/>
            <person name="Ajitkumar Shintre N."/>
            <person name="Kumar H."/>
            <person name="Anbarasu A."/>
            <person name="Ramaiah S."/>
        </authorList>
    </citation>
    <scope>NUCLEOTIDE SEQUENCE [LARGE SCALE GENOMIC DNA]</scope>
    <source>
        <strain evidence="2 3">A03</strain>
    </source>
</reference>
<feature type="region of interest" description="Disordered" evidence="1">
    <location>
        <begin position="335"/>
        <end position="354"/>
    </location>
</feature>
<keyword evidence="3" id="KW-1185">Reference proteome</keyword>